<dbReference type="PROSITE" id="PS51007">
    <property type="entry name" value="CYTC"/>
    <property type="match status" value="1"/>
</dbReference>
<organism evidence="6 7">
    <name type="scientific">Siccirubricoccus soli</name>
    <dbReference type="NCBI Taxonomy" id="2899147"/>
    <lineage>
        <taxon>Bacteria</taxon>
        <taxon>Pseudomonadati</taxon>
        <taxon>Pseudomonadota</taxon>
        <taxon>Alphaproteobacteria</taxon>
        <taxon>Acetobacterales</taxon>
        <taxon>Roseomonadaceae</taxon>
        <taxon>Siccirubricoccus</taxon>
    </lineage>
</organism>
<comment type="caution">
    <text evidence="6">The sequence shown here is derived from an EMBL/GenBank/DDBJ whole genome shotgun (WGS) entry which is preliminary data.</text>
</comment>
<evidence type="ECO:0000256" key="3">
    <source>
        <dbReference type="ARBA" id="ARBA00023004"/>
    </source>
</evidence>
<dbReference type="InterPro" id="IPR036909">
    <property type="entry name" value="Cyt_c-like_dom_sf"/>
</dbReference>
<sequence length="132" mass="13545">MRWPRSVLALGVLAALAAAAGGWWWQQQPSEAELVARAITGGDPARAPALLRHYGCAGCHSIPGVPGADGQVGPPLGGIGARVYIAGVLPNSAGNLIAWLLDPRAVSPRTAMPATGLAEAEARDIAAFLYSR</sequence>
<dbReference type="EMBL" id="JAFIRR010000015">
    <property type="protein sequence ID" value="MCO6415066.1"/>
    <property type="molecule type" value="Genomic_DNA"/>
</dbReference>
<evidence type="ECO:0000259" key="5">
    <source>
        <dbReference type="PROSITE" id="PS51007"/>
    </source>
</evidence>
<dbReference type="Gene3D" id="1.10.760.10">
    <property type="entry name" value="Cytochrome c-like domain"/>
    <property type="match status" value="1"/>
</dbReference>
<keyword evidence="3 4" id="KW-0408">Iron</keyword>
<proteinExistence type="predicted"/>
<dbReference type="Pfam" id="PF00034">
    <property type="entry name" value="Cytochrom_C"/>
    <property type="match status" value="1"/>
</dbReference>
<dbReference type="RefSeq" id="WP_252951675.1">
    <property type="nucleotide sequence ID" value="NZ_JAFIRR010000015.1"/>
</dbReference>
<evidence type="ECO:0000256" key="4">
    <source>
        <dbReference type="PROSITE-ProRule" id="PRU00433"/>
    </source>
</evidence>
<name>A0ABT1CZH7_9PROT</name>
<feature type="domain" description="Cytochrome c" evidence="5">
    <location>
        <begin position="42"/>
        <end position="132"/>
    </location>
</feature>
<dbReference type="InterPro" id="IPR009056">
    <property type="entry name" value="Cyt_c-like_dom"/>
</dbReference>
<evidence type="ECO:0000256" key="1">
    <source>
        <dbReference type="ARBA" id="ARBA00022617"/>
    </source>
</evidence>
<evidence type="ECO:0000313" key="7">
    <source>
        <dbReference type="Proteomes" id="UP001523392"/>
    </source>
</evidence>
<keyword evidence="2 4" id="KW-0479">Metal-binding</keyword>
<evidence type="ECO:0000313" key="6">
    <source>
        <dbReference type="EMBL" id="MCO6415066.1"/>
    </source>
</evidence>
<protein>
    <submittedName>
        <fullName evidence="6">C-type cytochrome</fullName>
    </submittedName>
</protein>
<gene>
    <name evidence="6" type="ORF">JYK14_02585</name>
</gene>
<keyword evidence="7" id="KW-1185">Reference proteome</keyword>
<evidence type="ECO:0000256" key="2">
    <source>
        <dbReference type="ARBA" id="ARBA00022723"/>
    </source>
</evidence>
<dbReference type="Proteomes" id="UP001523392">
    <property type="component" value="Unassembled WGS sequence"/>
</dbReference>
<reference evidence="6 7" key="1">
    <citation type="submission" date="2021-12" db="EMBL/GenBank/DDBJ databases">
        <title>Siccirubricoccus leaddurans sp. nov., a high concentration Zn2+ tolerance bacterium.</title>
        <authorList>
            <person name="Cao Y."/>
        </authorList>
    </citation>
    <scope>NUCLEOTIDE SEQUENCE [LARGE SCALE GENOMIC DNA]</scope>
    <source>
        <strain evidence="6 7">KC 17139</strain>
    </source>
</reference>
<accession>A0ABT1CZH7</accession>
<keyword evidence="1 4" id="KW-0349">Heme</keyword>
<dbReference type="SUPFAM" id="SSF46626">
    <property type="entry name" value="Cytochrome c"/>
    <property type="match status" value="1"/>
</dbReference>